<dbReference type="AlphaFoldDB" id="A0AAT9FR82"/>
<proteinExistence type="inferred from homology"/>
<feature type="binding site" evidence="8">
    <location>
        <position position="84"/>
    </location>
    <ligand>
        <name>3-methyl-2-oxobutanoate</name>
        <dbReference type="ChEBI" id="CHEBI:11851"/>
    </ligand>
</feature>
<evidence type="ECO:0000256" key="3">
    <source>
        <dbReference type="ARBA" id="ARBA00012618"/>
    </source>
</evidence>
<dbReference type="Gene3D" id="3.20.20.60">
    <property type="entry name" value="Phosphoenolpyruvate-binding domains"/>
    <property type="match status" value="1"/>
</dbReference>
<dbReference type="NCBIfam" id="NF001452">
    <property type="entry name" value="PRK00311.1"/>
    <property type="match status" value="1"/>
</dbReference>
<evidence type="ECO:0000313" key="10">
    <source>
        <dbReference type="EMBL" id="BDS08483.1"/>
    </source>
</evidence>
<evidence type="ECO:0000256" key="1">
    <source>
        <dbReference type="ARBA" id="ARBA00008676"/>
    </source>
</evidence>
<dbReference type="GO" id="GO:0000287">
    <property type="term" value="F:magnesium ion binding"/>
    <property type="evidence" value="ECO:0007669"/>
    <property type="project" value="TreeGrafter"/>
</dbReference>
<evidence type="ECO:0000256" key="5">
    <source>
        <dbReference type="ARBA" id="ARBA00022679"/>
    </source>
</evidence>
<keyword evidence="4" id="KW-0566">Pantothenate biosynthesis</keyword>
<comment type="cofactor">
    <cofactor evidence="9">
        <name>Mg(2+)</name>
        <dbReference type="ChEBI" id="CHEBI:18420"/>
    </cofactor>
    <text evidence="9">Binds 1 Mg(2+) ion per subunit.</text>
</comment>
<name>A0AAT9FR82_9BACT</name>
<dbReference type="PANTHER" id="PTHR20881:SF0">
    <property type="entry name" value="3-METHYL-2-OXOBUTANOATE HYDROXYMETHYLTRANSFERASE"/>
    <property type="match status" value="1"/>
</dbReference>
<feature type="binding site" evidence="8">
    <location>
        <position position="112"/>
    </location>
    <ligand>
        <name>3-methyl-2-oxobutanoate</name>
        <dbReference type="ChEBI" id="CHEBI:11851"/>
    </ligand>
</feature>
<sequence length="256" mass="27194">MNSVQKADAIRALKSQRPISMLTAYDYPTGRLLDEAGVDVILVGDSLGMVMLGFPDTTHVTLDMMVHHTAAVARGVKNSLIIGDMPIHSYDTPEQAVASARQLVEAGADVVKLEGGINQVDKVRAIVAAGIPVIGHHGMLPQRVLEEGGYKKKGKTAKESDAILEGALALQEAGCFAIVLESVVPELAKKITHTLEIPTIGIGCKGKDQEQTCDGEVAVITDVVGSYPWFVPPFATQRADVAGEISRAVRGYINSI</sequence>
<evidence type="ECO:0000256" key="9">
    <source>
        <dbReference type="PIRSR" id="PIRSR000388-3"/>
    </source>
</evidence>
<feature type="binding site" evidence="8">
    <location>
        <begin position="45"/>
        <end position="46"/>
    </location>
    <ligand>
        <name>3-methyl-2-oxobutanoate</name>
        <dbReference type="ChEBI" id="CHEBI:11851"/>
    </ligand>
</feature>
<gene>
    <name evidence="10" type="primary">panB</name>
    <name evidence="10" type="ORF">NT6N_35230</name>
</gene>
<dbReference type="GO" id="GO:0015940">
    <property type="term" value="P:pantothenate biosynthetic process"/>
    <property type="evidence" value="ECO:0007669"/>
    <property type="project" value="UniProtKB-UniRule"/>
</dbReference>
<organism evidence="10">
    <name type="scientific">Oceaniferula spumae</name>
    <dbReference type="NCBI Taxonomy" id="2979115"/>
    <lineage>
        <taxon>Bacteria</taxon>
        <taxon>Pseudomonadati</taxon>
        <taxon>Verrucomicrobiota</taxon>
        <taxon>Verrucomicrobiia</taxon>
        <taxon>Verrucomicrobiales</taxon>
        <taxon>Verrucomicrobiaceae</taxon>
        <taxon>Oceaniferula</taxon>
    </lineage>
</organism>
<reference evidence="10" key="1">
    <citation type="submission" date="2024-07" db="EMBL/GenBank/DDBJ databases">
        <title>Complete genome sequence of Verrucomicrobiaceae bacterium NT6N.</title>
        <authorList>
            <person name="Huang C."/>
            <person name="Takami H."/>
            <person name="Hamasaki K."/>
        </authorList>
    </citation>
    <scope>NUCLEOTIDE SEQUENCE</scope>
    <source>
        <strain evidence="10">NT6N</strain>
    </source>
</reference>
<protein>
    <recommendedName>
        <fullName evidence="3 6">3-methyl-2-oxobutanoate hydroxymethyltransferase</fullName>
        <ecNumber evidence="3 6">2.1.2.11</ecNumber>
    </recommendedName>
</protein>
<dbReference type="NCBIfam" id="TIGR00222">
    <property type="entry name" value="panB"/>
    <property type="match status" value="1"/>
</dbReference>
<feature type="binding site" evidence="9">
    <location>
        <position position="114"/>
    </location>
    <ligand>
        <name>Mg(2+)</name>
        <dbReference type="ChEBI" id="CHEBI:18420"/>
    </ligand>
</feature>
<feature type="active site" description="Proton acceptor" evidence="7">
    <location>
        <position position="181"/>
    </location>
</feature>
<dbReference type="GO" id="GO:0003864">
    <property type="term" value="F:3-methyl-2-oxobutanoate hydroxymethyltransferase activity"/>
    <property type="evidence" value="ECO:0007669"/>
    <property type="project" value="UniProtKB-UniRule"/>
</dbReference>
<accession>A0AAT9FR82</accession>
<keyword evidence="9" id="KW-0460">Magnesium</keyword>
<dbReference type="SUPFAM" id="SSF51621">
    <property type="entry name" value="Phosphoenolpyruvate/pyruvate domain"/>
    <property type="match status" value="1"/>
</dbReference>
<dbReference type="EC" id="2.1.2.11" evidence="3 6"/>
<evidence type="ECO:0000256" key="6">
    <source>
        <dbReference type="NCBIfam" id="TIGR00222"/>
    </source>
</evidence>
<feature type="binding site" evidence="9">
    <location>
        <position position="45"/>
    </location>
    <ligand>
        <name>Mg(2+)</name>
        <dbReference type="ChEBI" id="CHEBI:18420"/>
    </ligand>
</feature>
<dbReference type="CDD" id="cd06557">
    <property type="entry name" value="KPHMT-like"/>
    <property type="match status" value="1"/>
</dbReference>
<dbReference type="InterPro" id="IPR003700">
    <property type="entry name" value="Pantoate_hydroxy_MeTrfase"/>
</dbReference>
<evidence type="ECO:0000256" key="2">
    <source>
        <dbReference type="ARBA" id="ARBA00011424"/>
    </source>
</evidence>
<dbReference type="PIRSF" id="PIRSF000388">
    <property type="entry name" value="Pantoate_hydroxy_MeTrfase"/>
    <property type="match status" value="1"/>
</dbReference>
<dbReference type="EMBL" id="AP026866">
    <property type="protein sequence ID" value="BDS08483.1"/>
    <property type="molecule type" value="Genomic_DNA"/>
</dbReference>
<evidence type="ECO:0000256" key="4">
    <source>
        <dbReference type="ARBA" id="ARBA00022655"/>
    </source>
</evidence>
<keyword evidence="9" id="KW-0479">Metal-binding</keyword>
<comment type="similarity">
    <text evidence="1">Belongs to the PanB family.</text>
</comment>
<dbReference type="Pfam" id="PF02548">
    <property type="entry name" value="Pantoate_transf"/>
    <property type="match status" value="1"/>
</dbReference>
<evidence type="ECO:0000256" key="8">
    <source>
        <dbReference type="PIRSR" id="PIRSR000388-2"/>
    </source>
</evidence>
<dbReference type="InterPro" id="IPR040442">
    <property type="entry name" value="Pyrv_kinase-like_dom_sf"/>
</dbReference>
<evidence type="ECO:0000256" key="7">
    <source>
        <dbReference type="PIRSR" id="PIRSR000388-1"/>
    </source>
</evidence>
<keyword evidence="5" id="KW-0808">Transferase</keyword>
<comment type="subunit">
    <text evidence="2">Homodecamer; pentamer of dimers.</text>
</comment>
<dbReference type="PANTHER" id="PTHR20881">
    <property type="entry name" value="3-METHYL-2-OXOBUTANOATE HYDROXYMETHYLTRANSFERASE"/>
    <property type="match status" value="1"/>
</dbReference>
<dbReference type="KEGG" id="osu:NT6N_35230"/>
<feature type="binding site" evidence="9">
    <location>
        <position position="84"/>
    </location>
    <ligand>
        <name>Mg(2+)</name>
        <dbReference type="ChEBI" id="CHEBI:18420"/>
    </ligand>
</feature>
<dbReference type="InterPro" id="IPR015813">
    <property type="entry name" value="Pyrv/PenolPyrv_kinase-like_dom"/>
</dbReference>